<evidence type="ECO:0000256" key="9">
    <source>
        <dbReference type="ARBA" id="ARBA00038901"/>
    </source>
</evidence>
<comment type="caution">
    <text evidence="13">The sequence shown here is derived from an EMBL/GenBank/DDBJ whole genome shotgun (WGS) entry which is preliminary data.</text>
</comment>
<dbReference type="GO" id="GO:0006772">
    <property type="term" value="P:thiamine metabolic process"/>
    <property type="evidence" value="ECO:0007669"/>
    <property type="project" value="TreeGrafter"/>
</dbReference>
<evidence type="ECO:0000313" key="13">
    <source>
        <dbReference type="EMBL" id="KAG2451926.1"/>
    </source>
</evidence>
<organism evidence="13 14">
    <name type="scientific">Chlamydomonas schloesseri</name>
    <dbReference type="NCBI Taxonomy" id="2026947"/>
    <lineage>
        <taxon>Eukaryota</taxon>
        <taxon>Viridiplantae</taxon>
        <taxon>Chlorophyta</taxon>
        <taxon>core chlorophytes</taxon>
        <taxon>Chlorophyceae</taxon>
        <taxon>CS clade</taxon>
        <taxon>Chlamydomonadales</taxon>
        <taxon>Chlamydomonadaceae</taxon>
        <taxon>Chlamydomonas</taxon>
    </lineage>
</organism>
<dbReference type="InterPro" id="IPR050299">
    <property type="entry name" value="YjjX_NTPase"/>
</dbReference>
<dbReference type="GO" id="GO:0000166">
    <property type="term" value="F:nucleotide binding"/>
    <property type="evidence" value="ECO:0007669"/>
    <property type="project" value="UniProtKB-KW"/>
</dbReference>
<evidence type="ECO:0000256" key="5">
    <source>
        <dbReference type="ARBA" id="ARBA00022801"/>
    </source>
</evidence>
<evidence type="ECO:0000256" key="11">
    <source>
        <dbReference type="ARBA" id="ARBA00048781"/>
    </source>
</evidence>
<evidence type="ECO:0000256" key="8">
    <source>
        <dbReference type="ARBA" id="ARBA00023211"/>
    </source>
</evidence>
<dbReference type="OrthoDB" id="300709at2759"/>
<evidence type="ECO:0000256" key="4">
    <source>
        <dbReference type="ARBA" id="ARBA00022741"/>
    </source>
</evidence>
<dbReference type="FunFam" id="3.90.950.10:FF:000002">
    <property type="entry name" value="Inosine/xanthosine triphosphatase"/>
    <property type="match status" value="1"/>
</dbReference>
<keyword evidence="6" id="KW-0460">Magnesium</keyword>
<keyword evidence="4" id="KW-0547">Nucleotide-binding</keyword>
<evidence type="ECO:0000256" key="2">
    <source>
        <dbReference type="ARBA" id="ARBA00001946"/>
    </source>
</evidence>
<dbReference type="Pfam" id="PF01931">
    <property type="entry name" value="NTPase_I-T"/>
    <property type="match status" value="1"/>
</dbReference>
<dbReference type="Proteomes" id="UP000613740">
    <property type="component" value="Unassembled WGS sequence"/>
</dbReference>
<comment type="cofactor">
    <cofactor evidence="1">
        <name>Mn(2+)</name>
        <dbReference type="ChEBI" id="CHEBI:29035"/>
    </cofactor>
</comment>
<comment type="catalytic activity">
    <reaction evidence="11">
        <text>XTP + H2O = XDP + phosphate + H(+)</text>
        <dbReference type="Rhea" id="RHEA:28406"/>
        <dbReference type="ChEBI" id="CHEBI:15377"/>
        <dbReference type="ChEBI" id="CHEBI:15378"/>
        <dbReference type="ChEBI" id="CHEBI:43474"/>
        <dbReference type="ChEBI" id="CHEBI:59884"/>
        <dbReference type="ChEBI" id="CHEBI:61314"/>
        <dbReference type="EC" id="3.6.1.73"/>
    </reaction>
</comment>
<evidence type="ECO:0000256" key="6">
    <source>
        <dbReference type="ARBA" id="ARBA00022842"/>
    </source>
</evidence>
<keyword evidence="8" id="KW-0464">Manganese</keyword>
<proteinExistence type="predicted"/>
<evidence type="ECO:0000259" key="12">
    <source>
        <dbReference type="Pfam" id="PF01931"/>
    </source>
</evidence>
<dbReference type="InterPro" id="IPR026533">
    <property type="entry name" value="NTPase/PRRC1"/>
</dbReference>
<comment type="cofactor">
    <cofactor evidence="2">
        <name>Mg(2+)</name>
        <dbReference type="ChEBI" id="CHEBI:18420"/>
    </cofactor>
</comment>
<reference evidence="13" key="1">
    <citation type="journal article" date="2020" name="bioRxiv">
        <title>Comparative genomics of Chlamydomonas.</title>
        <authorList>
            <person name="Craig R.J."/>
            <person name="Hasan A.R."/>
            <person name="Ness R.W."/>
            <person name="Keightley P.D."/>
        </authorList>
    </citation>
    <scope>NUCLEOTIDE SEQUENCE</scope>
    <source>
        <strain evidence="13">CCAP 11/173</strain>
    </source>
</reference>
<dbReference type="GO" id="GO:0046872">
    <property type="term" value="F:metal ion binding"/>
    <property type="evidence" value="ECO:0007669"/>
    <property type="project" value="UniProtKB-KW"/>
</dbReference>
<gene>
    <name evidence="13" type="ORF">HYH02_003701</name>
</gene>
<dbReference type="GO" id="GO:0009117">
    <property type="term" value="P:nucleotide metabolic process"/>
    <property type="evidence" value="ECO:0007669"/>
    <property type="project" value="UniProtKB-KW"/>
</dbReference>
<comment type="catalytic activity">
    <reaction evidence="10">
        <text>ITP + H2O = IDP + phosphate + H(+)</text>
        <dbReference type="Rhea" id="RHEA:28330"/>
        <dbReference type="ChEBI" id="CHEBI:15377"/>
        <dbReference type="ChEBI" id="CHEBI:15378"/>
        <dbReference type="ChEBI" id="CHEBI:43474"/>
        <dbReference type="ChEBI" id="CHEBI:58280"/>
        <dbReference type="ChEBI" id="CHEBI:61402"/>
        <dbReference type="EC" id="3.6.1.73"/>
    </reaction>
</comment>
<accession>A0A836B9M3</accession>
<dbReference type="AlphaFoldDB" id="A0A836B9M3"/>
<evidence type="ECO:0000256" key="1">
    <source>
        <dbReference type="ARBA" id="ARBA00001936"/>
    </source>
</evidence>
<evidence type="ECO:0000256" key="10">
    <source>
        <dbReference type="ARBA" id="ARBA00048174"/>
    </source>
</evidence>
<dbReference type="EC" id="3.6.1.73" evidence="9"/>
<protein>
    <recommendedName>
        <fullName evidence="9">inosine/xanthosine triphosphatase</fullName>
        <ecNumber evidence="9">3.6.1.73</ecNumber>
    </recommendedName>
</protein>
<dbReference type="GO" id="GO:0103023">
    <property type="term" value="F:ITPase activity"/>
    <property type="evidence" value="ECO:0007669"/>
    <property type="project" value="UniProtKB-EC"/>
</dbReference>
<evidence type="ECO:0000313" key="14">
    <source>
        <dbReference type="Proteomes" id="UP000613740"/>
    </source>
</evidence>
<dbReference type="PANTHER" id="PTHR34699:SF2">
    <property type="entry name" value="NON-CANONICAL PURINE NTP PHOSPHATASE_PRRC1 DOMAIN-CONTAINING PROTEIN"/>
    <property type="match status" value="1"/>
</dbReference>
<dbReference type="SUPFAM" id="SSF52972">
    <property type="entry name" value="ITPase-like"/>
    <property type="match status" value="1"/>
</dbReference>
<keyword evidence="7" id="KW-0546">Nucleotide metabolism</keyword>
<evidence type="ECO:0000256" key="7">
    <source>
        <dbReference type="ARBA" id="ARBA00023080"/>
    </source>
</evidence>
<keyword evidence="3" id="KW-0479">Metal-binding</keyword>
<dbReference type="EMBL" id="JAEHOD010000007">
    <property type="protein sequence ID" value="KAG2451926.1"/>
    <property type="molecule type" value="Genomic_DNA"/>
</dbReference>
<dbReference type="PANTHER" id="PTHR34699">
    <property type="match status" value="1"/>
</dbReference>
<name>A0A836B9M3_9CHLO</name>
<evidence type="ECO:0000256" key="3">
    <source>
        <dbReference type="ARBA" id="ARBA00022723"/>
    </source>
</evidence>
<dbReference type="Gene3D" id="3.90.950.10">
    <property type="match status" value="1"/>
</dbReference>
<sequence>MSRLVLVASKNPVKVDAVDQALRQVFPDMELVVRGHAAPSGVPDQPHGDEETLAGARNRVAALSDIINAGGSGDGILECDLVVAIEGGVGPAGLGQAGILECFAWVCAMDPHTGAESTSRSASFALPQPLTDLLLGPQAMELGHADDAVFGRKRSGRGSGTIGRLSNGVLDRTEFHVHAVICALLPWLQPQLYGEAYGRFLNDCGEARQQHHQRQGSAQELQERQGGGVLEMVPAGASGAGSCGCGGTAASS</sequence>
<feature type="domain" description="Non-canonical purine NTP phosphatase/PRRC1" evidence="12">
    <location>
        <begin position="8"/>
        <end position="188"/>
    </location>
</feature>
<dbReference type="InterPro" id="IPR029001">
    <property type="entry name" value="ITPase-like_fam"/>
</dbReference>
<keyword evidence="5" id="KW-0378">Hydrolase</keyword>
<keyword evidence="14" id="KW-1185">Reference proteome</keyword>